<dbReference type="EMBL" id="CP024870">
    <property type="protein sequence ID" value="ATX71447.1"/>
    <property type="molecule type" value="Genomic_DNA"/>
</dbReference>
<dbReference type="GO" id="GO:0004518">
    <property type="term" value="F:nuclease activity"/>
    <property type="evidence" value="ECO:0007669"/>
    <property type="project" value="UniProtKB-KW"/>
</dbReference>
<dbReference type="InterPro" id="IPR006641">
    <property type="entry name" value="YqgF/RNaseH-like_dom"/>
</dbReference>
<evidence type="ECO:0000313" key="7">
    <source>
        <dbReference type="EMBL" id="ATX71447.1"/>
    </source>
</evidence>
<dbReference type="InterPro" id="IPR037027">
    <property type="entry name" value="YqgF/RNaseH-like_dom_sf"/>
</dbReference>
<keyword evidence="1 5" id="KW-0963">Cytoplasm</keyword>
<evidence type="ECO:0000256" key="5">
    <source>
        <dbReference type="HAMAP-Rule" id="MF_00651"/>
    </source>
</evidence>
<keyword evidence="4 5" id="KW-0378">Hydrolase</keyword>
<comment type="similarity">
    <text evidence="5">Belongs to the YqgF HJR family.</text>
</comment>
<comment type="function">
    <text evidence="5">Could be a nuclease involved in processing of the 5'-end of pre-16S rRNA.</text>
</comment>
<dbReference type="SMART" id="SM00732">
    <property type="entry name" value="YqgFc"/>
    <property type="match status" value="1"/>
</dbReference>
<dbReference type="InterPro" id="IPR012337">
    <property type="entry name" value="RNaseH-like_sf"/>
</dbReference>
<keyword evidence="8" id="KW-1185">Reference proteome</keyword>
<dbReference type="NCBIfam" id="TIGR00250">
    <property type="entry name" value="RNAse_H_YqgF"/>
    <property type="match status" value="1"/>
</dbReference>
<proteinExistence type="inferred from homology"/>
<evidence type="ECO:0000256" key="2">
    <source>
        <dbReference type="ARBA" id="ARBA00022517"/>
    </source>
</evidence>
<reference evidence="7 8" key="1">
    <citation type="submission" date="2017-11" db="EMBL/GenBank/DDBJ databases">
        <title>Complete genome sequence of Spiroplasma clarkii CN-5 (DSM 19994).</title>
        <authorList>
            <person name="Tsai Y.-M."/>
            <person name="Chang A."/>
            <person name="Lo W.-S."/>
            <person name="Kuo C.-H."/>
        </authorList>
    </citation>
    <scope>NUCLEOTIDE SEQUENCE [LARGE SCALE GENOMIC DNA]</scope>
    <source>
        <strain evidence="7 8">CN-5</strain>
    </source>
</reference>
<dbReference type="SUPFAM" id="SSF53098">
    <property type="entry name" value="Ribonuclease H-like"/>
    <property type="match status" value="1"/>
</dbReference>
<comment type="subcellular location">
    <subcellularLocation>
        <location evidence="5">Cytoplasm</location>
    </subcellularLocation>
</comment>
<dbReference type="AlphaFoldDB" id="A0A2K8KIE6"/>
<gene>
    <name evidence="7" type="primary">ruvX</name>
    <name evidence="7" type="ORF">SCLAR_v1c11470</name>
</gene>
<feature type="domain" description="YqgF/RNase H-like" evidence="6">
    <location>
        <begin position="2"/>
        <end position="105"/>
    </location>
</feature>
<sequence length="140" mass="15968">MAKFIGLDVGSKTIGIAVSEGYFAKTHSTINFTENNFLEASEKFNEFLKNNSYKKIIVGYPKNMDGSIGHRVKMVEEFLTQLYEICQVSTEKVVKIDERLTTRFARAILIEANLSRKKQKANKDQLAAQLILETFLQQNK</sequence>
<dbReference type="Pfam" id="PF03652">
    <property type="entry name" value="RuvX"/>
    <property type="match status" value="1"/>
</dbReference>
<dbReference type="PANTHER" id="PTHR33317:SF4">
    <property type="entry name" value="POLYNUCLEOTIDYL TRANSFERASE, RIBONUCLEASE H-LIKE SUPERFAMILY PROTEIN"/>
    <property type="match status" value="1"/>
</dbReference>
<evidence type="ECO:0000313" key="8">
    <source>
        <dbReference type="Proteomes" id="UP000231179"/>
    </source>
</evidence>
<dbReference type="PANTHER" id="PTHR33317">
    <property type="entry name" value="POLYNUCLEOTIDYL TRANSFERASE, RIBONUCLEASE H-LIKE SUPERFAMILY PROTEIN"/>
    <property type="match status" value="1"/>
</dbReference>
<dbReference type="Proteomes" id="UP000231179">
    <property type="component" value="Chromosome"/>
</dbReference>
<dbReference type="GO" id="GO:0005829">
    <property type="term" value="C:cytosol"/>
    <property type="evidence" value="ECO:0007669"/>
    <property type="project" value="TreeGrafter"/>
</dbReference>
<evidence type="ECO:0000256" key="3">
    <source>
        <dbReference type="ARBA" id="ARBA00022722"/>
    </source>
</evidence>
<dbReference type="GO" id="GO:0000967">
    <property type="term" value="P:rRNA 5'-end processing"/>
    <property type="evidence" value="ECO:0007669"/>
    <property type="project" value="UniProtKB-UniRule"/>
</dbReference>
<evidence type="ECO:0000259" key="6">
    <source>
        <dbReference type="SMART" id="SM00732"/>
    </source>
</evidence>
<dbReference type="EC" id="3.1.-.-" evidence="5"/>
<keyword evidence="3 5" id="KW-0540">Nuclease</keyword>
<accession>A0A2K8KIE6</accession>
<dbReference type="RefSeq" id="WP_100254980.1">
    <property type="nucleotide sequence ID" value="NZ_CP024870.1"/>
</dbReference>
<dbReference type="Gene3D" id="3.30.420.140">
    <property type="entry name" value="YqgF/RNase H-like domain"/>
    <property type="match status" value="1"/>
</dbReference>
<organism evidence="7 8">
    <name type="scientific">Spiroplasma clarkii</name>
    <dbReference type="NCBI Taxonomy" id="2139"/>
    <lineage>
        <taxon>Bacteria</taxon>
        <taxon>Bacillati</taxon>
        <taxon>Mycoplasmatota</taxon>
        <taxon>Mollicutes</taxon>
        <taxon>Entomoplasmatales</taxon>
        <taxon>Spiroplasmataceae</taxon>
        <taxon>Spiroplasma</taxon>
    </lineage>
</organism>
<dbReference type="HAMAP" id="MF_00651">
    <property type="entry name" value="Nuclease_YqgF"/>
    <property type="match status" value="1"/>
</dbReference>
<dbReference type="CDD" id="cd16964">
    <property type="entry name" value="YqgF"/>
    <property type="match status" value="1"/>
</dbReference>
<evidence type="ECO:0000256" key="4">
    <source>
        <dbReference type="ARBA" id="ARBA00022801"/>
    </source>
</evidence>
<protein>
    <recommendedName>
        <fullName evidence="5">Putative pre-16S rRNA nuclease</fullName>
        <ecNumber evidence="5">3.1.-.-</ecNumber>
    </recommendedName>
</protein>
<dbReference type="InterPro" id="IPR005227">
    <property type="entry name" value="YqgF"/>
</dbReference>
<evidence type="ECO:0000256" key="1">
    <source>
        <dbReference type="ARBA" id="ARBA00022490"/>
    </source>
</evidence>
<name>A0A2K8KIE6_9MOLU</name>
<keyword evidence="2 5" id="KW-0690">Ribosome biogenesis</keyword>
<dbReference type="GO" id="GO:0016788">
    <property type="term" value="F:hydrolase activity, acting on ester bonds"/>
    <property type="evidence" value="ECO:0007669"/>
    <property type="project" value="UniProtKB-UniRule"/>
</dbReference>